<dbReference type="EMBL" id="NCKW01000094">
    <property type="protein sequence ID" value="POM81380.1"/>
    <property type="molecule type" value="Genomic_DNA"/>
</dbReference>
<sequence>MNHSATQSIDLASTRGPGVHFHKEWNSLAGSAQRHKSLSLYRTERDVNPTPTTTVQTFYDPQETTDVSSQLKKKGNTVVCLKSNVPRFNGASEETKAIKCGPGSYYPDRSTRLAPAFTPRTAYQNPENR</sequence>
<proteinExistence type="predicted"/>
<evidence type="ECO:0000256" key="1">
    <source>
        <dbReference type="SAM" id="MobiDB-lite"/>
    </source>
</evidence>
<reference evidence="2 3" key="1">
    <citation type="journal article" date="2017" name="Genome Biol. Evol.">
        <title>Phytophthora megakarya and P. palmivora, closely related causal agents of cacao black pod rot, underwent increases in genome sizes and gene numbers by different mechanisms.</title>
        <authorList>
            <person name="Ali S.S."/>
            <person name="Shao J."/>
            <person name="Lary D.J."/>
            <person name="Kronmiller B."/>
            <person name="Shen D."/>
            <person name="Strem M.D."/>
            <person name="Amoako-Attah I."/>
            <person name="Akrofi A.Y."/>
            <person name="Begoude B.A."/>
            <person name="Ten Hoopen G.M."/>
            <person name="Coulibaly K."/>
            <person name="Kebe B.I."/>
            <person name="Melnick R.L."/>
            <person name="Guiltinan M.J."/>
            <person name="Tyler B.M."/>
            <person name="Meinhardt L.W."/>
            <person name="Bailey B.A."/>
        </authorList>
    </citation>
    <scope>NUCLEOTIDE SEQUENCE [LARGE SCALE GENOMIC DNA]</scope>
    <source>
        <strain evidence="3">sbr112.9</strain>
    </source>
</reference>
<keyword evidence="3" id="KW-1185">Reference proteome</keyword>
<name>A0A2P4YUB2_9STRA</name>
<dbReference type="Proteomes" id="UP000237271">
    <property type="component" value="Unassembled WGS sequence"/>
</dbReference>
<evidence type="ECO:0000313" key="3">
    <source>
        <dbReference type="Proteomes" id="UP000237271"/>
    </source>
</evidence>
<dbReference type="OrthoDB" id="90846at2759"/>
<gene>
    <name evidence="2" type="ORF">PHPALM_657</name>
</gene>
<protein>
    <submittedName>
        <fullName evidence="2">Excinuclease ABC subunit A</fullName>
    </submittedName>
</protein>
<organism evidence="2 3">
    <name type="scientific">Phytophthora palmivora</name>
    <dbReference type="NCBI Taxonomy" id="4796"/>
    <lineage>
        <taxon>Eukaryota</taxon>
        <taxon>Sar</taxon>
        <taxon>Stramenopiles</taxon>
        <taxon>Oomycota</taxon>
        <taxon>Peronosporomycetes</taxon>
        <taxon>Peronosporales</taxon>
        <taxon>Peronosporaceae</taxon>
        <taxon>Phytophthora</taxon>
    </lineage>
</organism>
<evidence type="ECO:0000313" key="2">
    <source>
        <dbReference type="EMBL" id="POM81380.1"/>
    </source>
</evidence>
<comment type="caution">
    <text evidence="2">The sequence shown here is derived from an EMBL/GenBank/DDBJ whole genome shotgun (WGS) entry which is preliminary data.</text>
</comment>
<accession>A0A2P4YUB2</accession>
<feature type="region of interest" description="Disordered" evidence="1">
    <location>
        <begin position="31"/>
        <end position="57"/>
    </location>
</feature>
<dbReference type="AlphaFoldDB" id="A0A2P4YUB2"/>